<dbReference type="EMBL" id="JANFQF010000012">
    <property type="protein sequence ID" value="MCQ4120594.1"/>
    <property type="molecule type" value="Genomic_DNA"/>
</dbReference>
<dbReference type="InterPro" id="IPR007685">
    <property type="entry name" value="RelA_SpoT"/>
</dbReference>
<dbReference type="Pfam" id="PF04607">
    <property type="entry name" value="RelA_SpoT"/>
    <property type="match status" value="1"/>
</dbReference>
<evidence type="ECO:0000313" key="3">
    <source>
        <dbReference type="Proteomes" id="UP001524501"/>
    </source>
</evidence>
<name>A0ABT1QE74_9NOCA</name>
<dbReference type="SUPFAM" id="SSF81301">
    <property type="entry name" value="Nucleotidyltransferase"/>
    <property type="match status" value="1"/>
</dbReference>
<comment type="caution">
    <text evidence="2">The sequence shown here is derived from an EMBL/GenBank/DDBJ whole genome shotgun (WGS) entry which is preliminary data.</text>
</comment>
<keyword evidence="3" id="KW-1185">Reference proteome</keyword>
<feature type="domain" description="RelA/SpoT" evidence="1">
    <location>
        <begin position="41"/>
        <end position="162"/>
    </location>
</feature>
<gene>
    <name evidence="2" type="ORF">NOF53_15680</name>
</gene>
<dbReference type="Gene3D" id="3.30.460.10">
    <property type="entry name" value="Beta Polymerase, domain 2"/>
    <property type="match status" value="1"/>
</dbReference>
<dbReference type="Proteomes" id="UP001524501">
    <property type="component" value="Unassembled WGS sequence"/>
</dbReference>
<accession>A0ABT1QE74</accession>
<dbReference type="InterPro" id="IPR043519">
    <property type="entry name" value="NT_sf"/>
</dbReference>
<dbReference type="RefSeq" id="WP_255970244.1">
    <property type="nucleotide sequence ID" value="NZ_JANFQF010000012.1"/>
</dbReference>
<organism evidence="2 3">
    <name type="scientific">Rhodococcus tibetensis</name>
    <dbReference type="NCBI Taxonomy" id="2965064"/>
    <lineage>
        <taxon>Bacteria</taxon>
        <taxon>Bacillati</taxon>
        <taxon>Actinomycetota</taxon>
        <taxon>Actinomycetes</taxon>
        <taxon>Mycobacteriales</taxon>
        <taxon>Nocardiaceae</taxon>
        <taxon>Rhodococcus</taxon>
    </lineage>
</organism>
<proteinExistence type="predicted"/>
<dbReference type="SMART" id="SM00954">
    <property type="entry name" value="RelA_SpoT"/>
    <property type="match status" value="1"/>
</dbReference>
<reference evidence="2 3" key="1">
    <citation type="submission" date="2022-07" db="EMBL/GenBank/DDBJ databases">
        <title>Degradation activity of malathion, p-nitrophenol and potential low-temperature adaptation strategy of Rhodococcus sp. FXJ9.536.</title>
        <authorList>
            <person name="Huang J."/>
            <person name="Huang Y."/>
        </authorList>
    </citation>
    <scope>NUCLEOTIDE SEQUENCE [LARGE SCALE GENOMIC DNA]</scope>
    <source>
        <strain evidence="2 3">FXJ9.536</strain>
    </source>
</reference>
<evidence type="ECO:0000313" key="2">
    <source>
        <dbReference type="EMBL" id="MCQ4120594.1"/>
    </source>
</evidence>
<sequence length="325" mass="36838">MKVATSVRNEFDRQFELNSLIKSSADELIRSSIRANWHFESRLKNEQSFALKVETGRFDPAALEDFYACTVVVPNLAMMREAENRMRELFVVFSRKPKDDDIATGDATTFSFDHTRLYANLKPSPGKDEESIHRIGFEIQIKTFLQHAWSIATHDLTYKTTKVSWGKERVAAQVKAALEAAEVSILEAETLASQNTSVLHRQDIKTKELLQIIEVMYRSFDVDDLPDDMKRLADSIRSLFRRCRISLDELGAIVESGRRLRGGVHPMNLSPFLSIVQYLFDVRPDVIAKALGRNGDIKILVPDEIVVPSSIDLGSARGVLRLRGR</sequence>
<evidence type="ECO:0000259" key="1">
    <source>
        <dbReference type="SMART" id="SM00954"/>
    </source>
</evidence>
<protein>
    <recommendedName>
        <fullName evidence="1">RelA/SpoT domain-containing protein</fullName>
    </recommendedName>
</protein>